<gene>
    <name evidence="2" type="ORF">KV203_09315</name>
</gene>
<name>A0ABX8SD43_9ACTN</name>
<dbReference type="InterPro" id="IPR029058">
    <property type="entry name" value="AB_hydrolase_fold"/>
</dbReference>
<sequence length="287" mass="30028">MRPGPPQNGHGTAARYARDHPGTAPPGANDFSCRSKDHSRPVVLLHGTDANAYSDWAAISPRLRSAGYCPFAVNYGGRPGEDSFGTEDITRSAYQVADFVARVRAETGAPRVDLIGYSQGATVARLYVNRLGGAASVARWIGLASPTYGGVLYGAVPIAQAIPGALDVATQLVSVAAVQQVQGSPLLDDLNAGGDTVAGVEYTTIGSRYDEVIQPADNAALRSPGATNIVLQDSCPVDLTGHFHLVYDPYVIDLLLTTLDAARPRTAPCVPVPLGTGIAELIEATYN</sequence>
<dbReference type="Gene3D" id="3.40.50.1820">
    <property type="entry name" value="alpha/beta hydrolase"/>
    <property type="match status" value="1"/>
</dbReference>
<reference evidence="2" key="1">
    <citation type="submission" date="2021-07" db="EMBL/GenBank/DDBJ databases">
        <title>Candidatus Kaistella beijingensis sp. nov. isolated from a municipal wastewater treatment plant is involved in sludge foaming.</title>
        <authorList>
            <person name="Song Y."/>
            <person name="Liu S.-J."/>
        </authorList>
    </citation>
    <scope>NUCLEOTIDE SEQUENCE</scope>
    <source>
        <strain evidence="2">DSM 43998</strain>
    </source>
</reference>
<accession>A0ABX8SD43</accession>
<dbReference type="SUPFAM" id="SSF53474">
    <property type="entry name" value="alpha/beta-Hydrolases"/>
    <property type="match status" value="1"/>
</dbReference>
<dbReference type="EMBL" id="CP079105">
    <property type="protein sequence ID" value="QXQ15809.1"/>
    <property type="molecule type" value="Genomic_DNA"/>
</dbReference>
<feature type="region of interest" description="Disordered" evidence="1">
    <location>
        <begin position="1"/>
        <end position="30"/>
    </location>
</feature>
<dbReference type="InterPro" id="IPR002918">
    <property type="entry name" value="Lipase_EstA/Esterase_EstB"/>
</dbReference>
<dbReference type="GO" id="GO:0016787">
    <property type="term" value="F:hydrolase activity"/>
    <property type="evidence" value="ECO:0007669"/>
    <property type="project" value="UniProtKB-KW"/>
</dbReference>
<dbReference type="Pfam" id="PF01674">
    <property type="entry name" value="Lipase_2"/>
    <property type="match status" value="1"/>
</dbReference>
<organism evidence="2 3">
    <name type="scientific">Skermania pinensis</name>
    <dbReference type="NCBI Taxonomy" id="39122"/>
    <lineage>
        <taxon>Bacteria</taxon>
        <taxon>Bacillati</taxon>
        <taxon>Actinomycetota</taxon>
        <taxon>Actinomycetes</taxon>
        <taxon>Mycobacteriales</taxon>
        <taxon>Gordoniaceae</taxon>
        <taxon>Skermania</taxon>
    </lineage>
</organism>
<keyword evidence="2" id="KW-0378">Hydrolase</keyword>
<dbReference type="PANTHER" id="PTHR32015:SF1">
    <property type="entry name" value="LIPASE"/>
    <property type="match status" value="1"/>
</dbReference>
<evidence type="ECO:0000313" key="2">
    <source>
        <dbReference type="EMBL" id="QXQ15809.1"/>
    </source>
</evidence>
<dbReference type="Proteomes" id="UP000887023">
    <property type="component" value="Chromosome"/>
</dbReference>
<keyword evidence="3" id="KW-1185">Reference proteome</keyword>
<protein>
    <submittedName>
        <fullName evidence="2">Alpha/beta fold hydrolase</fullName>
    </submittedName>
</protein>
<dbReference type="PANTHER" id="PTHR32015">
    <property type="entry name" value="FASTING INDUCED LIPASE"/>
    <property type="match status" value="1"/>
</dbReference>
<evidence type="ECO:0000313" key="3">
    <source>
        <dbReference type="Proteomes" id="UP000887023"/>
    </source>
</evidence>
<proteinExistence type="predicted"/>
<evidence type="ECO:0000256" key="1">
    <source>
        <dbReference type="SAM" id="MobiDB-lite"/>
    </source>
</evidence>